<dbReference type="EMBL" id="FMSH01000054">
    <property type="protein sequence ID" value="SCU73995.1"/>
    <property type="molecule type" value="Genomic_DNA"/>
</dbReference>
<dbReference type="PANTHER" id="PTHR30408">
    <property type="entry name" value="TYPE-1 RESTRICTION ENZYME ECOKI SPECIFICITY PROTEIN"/>
    <property type="match status" value="1"/>
</dbReference>
<dbReference type="InterPro" id="IPR000055">
    <property type="entry name" value="Restrct_endonuc_typeI_TRD"/>
</dbReference>
<evidence type="ECO:0000256" key="1">
    <source>
        <dbReference type="ARBA" id="ARBA00010923"/>
    </source>
</evidence>
<dbReference type="SUPFAM" id="SSF116734">
    <property type="entry name" value="DNA methylase specificity domain"/>
    <property type="match status" value="2"/>
</dbReference>
<evidence type="ECO:0000313" key="5">
    <source>
        <dbReference type="EMBL" id="SCU73995.1"/>
    </source>
</evidence>
<dbReference type="PANTHER" id="PTHR30408:SF12">
    <property type="entry name" value="TYPE I RESTRICTION ENZYME MJAVIII SPECIFICITY SUBUNIT"/>
    <property type="match status" value="1"/>
</dbReference>
<organism evidence="5">
    <name type="scientific">Cupriavidus necator</name>
    <name type="common">Alcaligenes eutrophus</name>
    <name type="synonym">Ralstonia eutropha</name>
    <dbReference type="NCBI Taxonomy" id="106590"/>
    <lineage>
        <taxon>Bacteria</taxon>
        <taxon>Pseudomonadati</taxon>
        <taxon>Pseudomonadota</taxon>
        <taxon>Betaproteobacteria</taxon>
        <taxon>Burkholderiales</taxon>
        <taxon>Burkholderiaceae</taxon>
        <taxon>Cupriavidus</taxon>
    </lineage>
</organism>
<proteinExistence type="inferred from homology"/>
<dbReference type="Gene3D" id="1.10.287.1120">
    <property type="entry name" value="Bipartite methylase S protein"/>
    <property type="match status" value="1"/>
</dbReference>
<evidence type="ECO:0000256" key="2">
    <source>
        <dbReference type="ARBA" id="ARBA00022747"/>
    </source>
</evidence>
<evidence type="ECO:0000256" key="3">
    <source>
        <dbReference type="ARBA" id="ARBA00023125"/>
    </source>
</evidence>
<dbReference type="InterPro" id="IPR052021">
    <property type="entry name" value="Type-I_RS_S_subunit"/>
</dbReference>
<keyword evidence="2" id="KW-0680">Restriction system</keyword>
<dbReference type="Pfam" id="PF01420">
    <property type="entry name" value="Methylase_S"/>
    <property type="match status" value="1"/>
</dbReference>
<reference evidence="5" key="1">
    <citation type="submission" date="2016-09" db="EMBL/GenBank/DDBJ databases">
        <authorList>
            <person name="Capua I."/>
            <person name="De Benedictis P."/>
            <person name="Joannis T."/>
            <person name="Lombin L.H."/>
            <person name="Cattoli G."/>
        </authorList>
    </citation>
    <scope>NUCLEOTIDE SEQUENCE</scope>
    <source>
        <strain evidence="5">B9</strain>
    </source>
</reference>
<name>A0A1K0IA15_CUPNE</name>
<dbReference type="InterPro" id="IPR044946">
    <property type="entry name" value="Restrct_endonuc_typeI_TRD_sf"/>
</dbReference>
<dbReference type="GO" id="GO:0009307">
    <property type="term" value="P:DNA restriction-modification system"/>
    <property type="evidence" value="ECO:0007669"/>
    <property type="project" value="UniProtKB-KW"/>
</dbReference>
<gene>
    <name evidence="5" type="ORF">CNECB9_1470013</name>
</gene>
<dbReference type="GO" id="GO:0003677">
    <property type="term" value="F:DNA binding"/>
    <property type="evidence" value="ECO:0007669"/>
    <property type="project" value="UniProtKB-KW"/>
</dbReference>
<comment type="similarity">
    <text evidence="1">Belongs to the type-I restriction system S methylase family.</text>
</comment>
<keyword evidence="3" id="KW-0238">DNA-binding</keyword>
<evidence type="ECO:0000259" key="4">
    <source>
        <dbReference type="Pfam" id="PF01420"/>
    </source>
</evidence>
<dbReference type="Gene3D" id="3.90.220.20">
    <property type="entry name" value="DNA methylase specificity domains"/>
    <property type="match status" value="2"/>
</dbReference>
<dbReference type="AlphaFoldDB" id="A0A1K0IA15"/>
<accession>A0A1K0IA15</accession>
<feature type="domain" description="Type I restriction modification DNA specificity" evidence="4">
    <location>
        <begin position="6"/>
        <end position="91"/>
    </location>
</feature>
<sequence length="350" mass="38146">MPSVPMAINQDVKAIFPAVGVSPSYLLKVLQFIQPRAEAQAVGSTVKGIRIQDYLNIPIPLAPIESQPVIAKVLETVEAAITQTEVIISKLKAVKQGLLHDLLTRGIDTNGDLRPPQDEAPHLYQASPLGWIPKDWDGGTLGVWLDGNPRNGYSPKEAPEWTGVQMLGLGCLTTDGFLPVQLKPAPYGDKRLADARLRDGDLLVSRANTRDLVGLVGIYKDVGTPCTYPDLMMRLAPSAETSAEFLQLVLQSSRTRKQIQANAVGTSASMVKISGRIVSNLVVAMPKKIEQGLILNKVTAIDTRLRTELQKANVMWEIKAGLMDDLLTGRVRVTPLLKTQQEQHEAEEVA</sequence>
<protein>
    <submittedName>
        <fullName evidence="5">Type I restriction modification DNA specificity domain protein</fullName>
    </submittedName>
</protein>